<evidence type="ECO:0000313" key="3">
    <source>
        <dbReference type="EMBL" id="GFR43022.1"/>
    </source>
</evidence>
<feature type="chain" id="PRO_5042288262" description="CHRD domain-containing protein" evidence="1">
    <location>
        <begin position="36"/>
        <end position="204"/>
    </location>
</feature>
<dbReference type="Pfam" id="PF07452">
    <property type="entry name" value="CHRD"/>
    <property type="match status" value="1"/>
</dbReference>
<evidence type="ECO:0000259" key="2">
    <source>
        <dbReference type="SMART" id="SM00754"/>
    </source>
</evidence>
<protein>
    <recommendedName>
        <fullName evidence="2">CHRD domain-containing protein</fullName>
    </recommendedName>
</protein>
<accession>A0AAD3DLL4</accession>
<keyword evidence="1" id="KW-0732">Signal</keyword>
<evidence type="ECO:0000256" key="1">
    <source>
        <dbReference type="SAM" id="SignalP"/>
    </source>
</evidence>
<organism evidence="3 4">
    <name type="scientific">Astrephomene gubernaculifera</name>
    <dbReference type="NCBI Taxonomy" id="47775"/>
    <lineage>
        <taxon>Eukaryota</taxon>
        <taxon>Viridiplantae</taxon>
        <taxon>Chlorophyta</taxon>
        <taxon>core chlorophytes</taxon>
        <taxon>Chlorophyceae</taxon>
        <taxon>CS clade</taxon>
        <taxon>Chlamydomonadales</taxon>
        <taxon>Astrephomenaceae</taxon>
        <taxon>Astrephomene</taxon>
    </lineage>
</organism>
<proteinExistence type="predicted"/>
<feature type="domain" description="CHRD" evidence="2">
    <location>
        <begin position="47"/>
        <end position="186"/>
    </location>
</feature>
<dbReference type="SMART" id="SM00754">
    <property type="entry name" value="CHRD"/>
    <property type="match status" value="1"/>
</dbReference>
<comment type="caution">
    <text evidence="3">The sequence shown here is derived from an EMBL/GenBank/DDBJ whole genome shotgun (WGS) entry which is preliminary data.</text>
</comment>
<keyword evidence="4" id="KW-1185">Reference proteome</keyword>
<feature type="non-terminal residue" evidence="3">
    <location>
        <position position="204"/>
    </location>
</feature>
<feature type="signal peptide" evidence="1">
    <location>
        <begin position="1"/>
        <end position="35"/>
    </location>
</feature>
<evidence type="ECO:0000313" key="4">
    <source>
        <dbReference type="Proteomes" id="UP001054857"/>
    </source>
</evidence>
<sequence>TIKNWKRYYMKPEKMLRPVFLALVALAAIVAAVEGQSTPPSAIGSPVMAYAKLTRSPGVKTSGGTGTATLTLPRPDKGNATLTVSLSGSMKNVTMVHLYSKNSTANPILYDVLPRTTSGKPVSLDPPVSFTGGFYFSVPITLDHIQMWSKDMNWLGFLYQLQLGEMYIKVRTVANPGGEIRGQLQCASNPCAWPMCGVTPTTHC</sequence>
<dbReference type="InterPro" id="IPR010895">
    <property type="entry name" value="CHRD"/>
</dbReference>
<gene>
    <name evidence="3" type="ORF">Agub_g4023</name>
</gene>
<dbReference type="Proteomes" id="UP001054857">
    <property type="component" value="Unassembled WGS sequence"/>
</dbReference>
<dbReference type="EMBL" id="BMAR01000004">
    <property type="protein sequence ID" value="GFR43022.1"/>
    <property type="molecule type" value="Genomic_DNA"/>
</dbReference>
<reference evidence="3 4" key="1">
    <citation type="journal article" date="2021" name="Sci. Rep.">
        <title>Genome sequencing of the multicellular alga Astrephomene provides insights into convergent evolution of germ-soma differentiation.</title>
        <authorList>
            <person name="Yamashita S."/>
            <person name="Yamamoto K."/>
            <person name="Matsuzaki R."/>
            <person name="Suzuki S."/>
            <person name="Yamaguchi H."/>
            <person name="Hirooka S."/>
            <person name="Minakuchi Y."/>
            <person name="Miyagishima S."/>
            <person name="Kawachi M."/>
            <person name="Toyoda A."/>
            <person name="Nozaki H."/>
        </authorList>
    </citation>
    <scope>NUCLEOTIDE SEQUENCE [LARGE SCALE GENOMIC DNA]</scope>
    <source>
        <strain evidence="3 4">NIES-4017</strain>
    </source>
</reference>
<name>A0AAD3DLL4_9CHLO</name>
<dbReference type="AlphaFoldDB" id="A0AAD3DLL4"/>